<dbReference type="OrthoDB" id="3430276at2"/>
<comment type="caution">
    <text evidence="2">The sequence shown here is derived from an EMBL/GenBank/DDBJ whole genome shotgun (WGS) entry which is preliminary data.</text>
</comment>
<evidence type="ECO:0000313" key="2">
    <source>
        <dbReference type="EMBL" id="RSM73426.1"/>
    </source>
</evidence>
<gene>
    <name evidence="2" type="ORF">DMH04_41175</name>
</gene>
<proteinExistence type="predicted"/>
<protein>
    <submittedName>
        <fullName evidence="2">DUF397 domain-containing protein</fullName>
    </submittedName>
</protein>
<dbReference type="EMBL" id="QHKI01000056">
    <property type="protein sequence ID" value="RSM73426.1"/>
    <property type="molecule type" value="Genomic_DNA"/>
</dbReference>
<dbReference type="RefSeq" id="WP_125728152.1">
    <property type="nucleotide sequence ID" value="NZ_QHKI01000056.1"/>
</dbReference>
<dbReference type="Pfam" id="PF04149">
    <property type="entry name" value="DUF397"/>
    <property type="match status" value="1"/>
</dbReference>
<evidence type="ECO:0000313" key="3">
    <source>
        <dbReference type="Proteomes" id="UP000287547"/>
    </source>
</evidence>
<name>A0A428YUP1_KIBAR</name>
<dbReference type="Proteomes" id="UP000287547">
    <property type="component" value="Unassembled WGS sequence"/>
</dbReference>
<evidence type="ECO:0000259" key="1">
    <source>
        <dbReference type="Pfam" id="PF04149"/>
    </source>
</evidence>
<dbReference type="AlphaFoldDB" id="A0A428YUP1"/>
<reference evidence="2 3" key="1">
    <citation type="submission" date="2018-05" db="EMBL/GenBank/DDBJ databases">
        <title>Evolution of GPA BGCs.</title>
        <authorList>
            <person name="Waglechner N."/>
            <person name="Wright G.D."/>
        </authorList>
    </citation>
    <scope>NUCLEOTIDE SEQUENCE [LARGE SCALE GENOMIC DNA]</scope>
    <source>
        <strain evidence="2 3">A82846</strain>
    </source>
</reference>
<feature type="domain" description="DUF397" evidence="1">
    <location>
        <begin position="6"/>
        <end position="55"/>
    </location>
</feature>
<dbReference type="InterPro" id="IPR007278">
    <property type="entry name" value="DUF397"/>
</dbReference>
<accession>A0A428YUP1</accession>
<organism evidence="2 3">
    <name type="scientific">Kibdelosporangium aridum</name>
    <dbReference type="NCBI Taxonomy" id="2030"/>
    <lineage>
        <taxon>Bacteria</taxon>
        <taxon>Bacillati</taxon>
        <taxon>Actinomycetota</taxon>
        <taxon>Actinomycetes</taxon>
        <taxon>Pseudonocardiales</taxon>
        <taxon>Pseudonocardiaceae</taxon>
        <taxon>Kibdelosporangium</taxon>
    </lineage>
</organism>
<sequence length="58" mass="6330">MGQPEVWKKASFSGGQNGDCVEVRGDLAAVRDSKNPSARLSFSEKAMTVFIASLRDQR</sequence>